<dbReference type="CDD" id="cd05403">
    <property type="entry name" value="NT_KNTase_like"/>
    <property type="match status" value="1"/>
</dbReference>
<sequence length="127" mass="14613">MISEIIKKASQQADIAALWLYGSRAKGNATIKSDYDLAVIFSKYEHNPLERRLRPETLALQWSDQLGLNTDQLSILDLEVAPIPLAMEVISTGKLLVNKDPAKEMFLTQKIMSKWELDYQYHYRHYG</sequence>
<comment type="caution">
    <text evidence="2">The sequence shown here is derived from an EMBL/GenBank/DDBJ whole genome shotgun (WGS) entry which is preliminary data.</text>
</comment>
<dbReference type="InterPro" id="IPR052930">
    <property type="entry name" value="TA_antitoxin_MntA"/>
</dbReference>
<dbReference type="Proteomes" id="UP000281474">
    <property type="component" value="Unassembled WGS sequence"/>
</dbReference>
<dbReference type="RefSeq" id="WP_121838651.1">
    <property type="nucleotide sequence ID" value="NZ_ML014771.1"/>
</dbReference>
<dbReference type="AlphaFoldDB" id="A0A3L8PX85"/>
<protein>
    <submittedName>
        <fullName evidence="2">Nucleotidyltransferase domain-containing protein</fullName>
    </submittedName>
</protein>
<organism evidence="2 3">
    <name type="scientific">Parashewanella curva</name>
    <dbReference type="NCBI Taxonomy" id="2338552"/>
    <lineage>
        <taxon>Bacteria</taxon>
        <taxon>Pseudomonadati</taxon>
        <taxon>Pseudomonadota</taxon>
        <taxon>Gammaproteobacteria</taxon>
        <taxon>Alteromonadales</taxon>
        <taxon>Shewanellaceae</taxon>
        <taxon>Parashewanella</taxon>
    </lineage>
</organism>
<dbReference type="InterPro" id="IPR043519">
    <property type="entry name" value="NT_sf"/>
</dbReference>
<keyword evidence="2" id="KW-0808">Transferase</keyword>
<keyword evidence="3" id="KW-1185">Reference proteome</keyword>
<reference evidence="2 3" key="1">
    <citation type="submission" date="2018-09" db="EMBL/GenBank/DDBJ databases">
        <title>Phylogeny of the Shewanellaceae, and recommendation for two new genera, Pseudoshewanella and Parashewanella.</title>
        <authorList>
            <person name="Wang G."/>
        </authorList>
    </citation>
    <scope>NUCLEOTIDE SEQUENCE [LARGE SCALE GENOMIC DNA]</scope>
    <source>
        <strain evidence="2 3">C51</strain>
    </source>
</reference>
<dbReference type="EMBL" id="QZEI01000022">
    <property type="protein sequence ID" value="RLV60016.1"/>
    <property type="molecule type" value="Genomic_DNA"/>
</dbReference>
<dbReference type="NCBIfam" id="NF047752">
    <property type="entry name" value="MntA_antitoxin"/>
    <property type="match status" value="1"/>
</dbReference>
<dbReference type="PANTHER" id="PTHR43852">
    <property type="entry name" value="NUCLEOTIDYLTRANSFERASE"/>
    <property type="match status" value="1"/>
</dbReference>
<feature type="domain" description="Polymerase beta nucleotidyltransferase" evidence="1">
    <location>
        <begin position="4"/>
        <end position="101"/>
    </location>
</feature>
<evidence type="ECO:0000313" key="3">
    <source>
        <dbReference type="Proteomes" id="UP000281474"/>
    </source>
</evidence>
<accession>A0A3L8PX85</accession>
<evidence type="ECO:0000313" key="2">
    <source>
        <dbReference type="EMBL" id="RLV60016.1"/>
    </source>
</evidence>
<dbReference type="InterPro" id="IPR041633">
    <property type="entry name" value="Polbeta"/>
</dbReference>
<dbReference type="Pfam" id="PF18765">
    <property type="entry name" value="Polbeta"/>
    <property type="match status" value="1"/>
</dbReference>
<gene>
    <name evidence="2" type="ORF">D5018_08860</name>
</gene>
<dbReference type="GO" id="GO:0016740">
    <property type="term" value="F:transferase activity"/>
    <property type="evidence" value="ECO:0007669"/>
    <property type="project" value="UniProtKB-KW"/>
</dbReference>
<dbReference type="SUPFAM" id="SSF81301">
    <property type="entry name" value="Nucleotidyltransferase"/>
    <property type="match status" value="1"/>
</dbReference>
<proteinExistence type="predicted"/>
<dbReference type="PANTHER" id="PTHR43852:SF3">
    <property type="entry name" value="NUCLEOTIDYLTRANSFERASE"/>
    <property type="match status" value="1"/>
</dbReference>
<dbReference type="OrthoDB" id="5899752at2"/>
<dbReference type="Gene3D" id="3.30.460.10">
    <property type="entry name" value="Beta Polymerase, domain 2"/>
    <property type="match status" value="1"/>
</dbReference>
<evidence type="ECO:0000259" key="1">
    <source>
        <dbReference type="Pfam" id="PF18765"/>
    </source>
</evidence>
<name>A0A3L8PX85_9GAMM</name>